<evidence type="ECO:0000313" key="3">
    <source>
        <dbReference type="Proteomes" id="UP000619244"/>
    </source>
</evidence>
<reference evidence="2" key="2">
    <citation type="submission" date="2020-09" db="EMBL/GenBank/DDBJ databases">
        <authorList>
            <person name="Sun Q."/>
            <person name="Ohkuma M."/>
        </authorList>
    </citation>
    <scope>NUCLEOTIDE SEQUENCE</scope>
    <source>
        <strain evidence="2">JCM 4790</strain>
    </source>
</reference>
<evidence type="ECO:0000313" key="2">
    <source>
        <dbReference type="EMBL" id="GGX86106.1"/>
    </source>
</evidence>
<comment type="caution">
    <text evidence="2">The sequence shown here is derived from an EMBL/GenBank/DDBJ whole genome shotgun (WGS) entry which is preliminary data.</text>
</comment>
<protein>
    <submittedName>
        <fullName evidence="2">Uncharacterized protein</fullName>
    </submittedName>
</protein>
<accession>A0A918NPM4</accession>
<dbReference type="AlphaFoldDB" id="A0A918NPM4"/>
<keyword evidence="3" id="KW-1185">Reference proteome</keyword>
<proteinExistence type="predicted"/>
<dbReference type="Proteomes" id="UP000619244">
    <property type="component" value="Unassembled WGS sequence"/>
</dbReference>
<organism evidence="2 3">
    <name type="scientific">Streptomyces minutiscleroticus</name>
    <dbReference type="NCBI Taxonomy" id="68238"/>
    <lineage>
        <taxon>Bacteria</taxon>
        <taxon>Bacillati</taxon>
        <taxon>Actinomycetota</taxon>
        <taxon>Actinomycetes</taxon>
        <taxon>Kitasatosporales</taxon>
        <taxon>Streptomycetaceae</taxon>
        <taxon>Streptomyces</taxon>
    </lineage>
</organism>
<sequence length="110" mass="11057">MTRSAQQFPVPRAARAESGAGDGRCAGSAPGPSPVPPVSPRSRLPDRRPGVPGGFGDGKGAGAQDRDGAGGRRRWSASGGAVRVVDAGHGRGARPRPGNRPGTGTLRRSV</sequence>
<feature type="region of interest" description="Disordered" evidence="1">
    <location>
        <begin position="1"/>
        <end position="110"/>
    </location>
</feature>
<name>A0A918NPM4_9ACTN</name>
<feature type="compositionally biased region" description="Gly residues" evidence="1">
    <location>
        <begin position="51"/>
        <end position="61"/>
    </location>
</feature>
<dbReference type="EMBL" id="BMVU01000023">
    <property type="protein sequence ID" value="GGX86106.1"/>
    <property type="molecule type" value="Genomic_DNA"/>
</dbReference>
<reference evidence="2" key="1">
    <citation type="journal article" date="2014" name="Int. J. Syst. Evol. Microbiol.">
        <title>Complete genome sequence of Corynebacterium casei LMG S-19264T (=DSM 44701T), isolated from a smear-ripened cheese.</title>
        <authorList>
            <consortium name="US DOE Joint Genome Institute (JGI-PGF)"/>
            <person name="Walter F."/>
            <person name="Albersmeier A."/>
            <person name="Kalinowski J."/>
            <person name="Ruckert C."/>
        </authorList>
    </citation>
    <scope>NUCLEOTIDE SEQUENCE</scope>
    <source>
        <strain evidence="2">JCM 4790</strain>
    </source>
</reference>
<feature type="compositionally biased region" description="Low complexity" evidence="1">
    <location>
        <begin position="95"/>
        <end position="110"/>
    </location>
</feature>
<gene>
    <name evidence="2" type="ORF">GCM10010358_45330</name>
</gene>
<evidence type="ECO:0000256" key="1">
    <source>
        <dbReference type="SAM" id="MobiDB-lite"/>
    </source>
</evidence>